<dbReference type="PANTHER" id="PTHR13355">
    <property type="entry name" value="GLUCOSAMINE 6-PHOSPHATE N-ACETYLTRANSFERASE"/>
    <property type="match status" value="1"/>
</dbReference>
<keyword evidence="3" id="KW-0012">Acyltransferase</keyword>
<dbReference type="Proteomes" id="UP000242243">
    <property type="component" value="Unassembled WGS sequence"/>
</dbReference>
<gene>
    <name evidence="2" type="primary">yyaT</name>
    <name evidence="2" type="ORF">HHA03_22950</name>
    <name evidence="3" type="ORF">SAMN05421839_13935</name>
</gene>
<evidence type="ECO:0000313" key="4">
    <source>
        <dbReference type="Proteomes" id="UP000242243"/>
    </source>
</evidence>
<dbReference type="RefSeq" id="WP_159430182.1">
    <property type="nucleotide sequence ID" value="NZ_BJWI01000058.1"/>
</dbReference>
<dbReference type="EMBL" id="FOXC01000039">
    <property type="protein sequence ID" value="SFP66234.1"/>
    <property type="molecule type" value="Genomic_DNA"/>
</dbReference>
<organism evidence="3 4">
    <name type="scientific">Halolactibacillus halophilus</name>
    <dbReference type="NCBI Taxonomy" id="306540"/>
    <lineage>
        <taxon>Bacteria</taxon>
        <taxon>Bacillati</taxon>
        <taxon>Bacillota</taxon>
        <taxon>Bacilli</taxon>
        <taxon>Bacillales</taxon>
        <taxon>Bacillaceae</taxon>
        <taxon>Halolactibacillus</taxon>
    </lineage>
</organism>
<evidence type="ECO:0000313" key="5">
    <source>
        <dbReference type="Proteomes" id="UP000321547"/>
    </source>
</evidence>
<reference evidence="3 4" key="1">
    <citation type="submission" date="2016-10" db="EMBL/GenBank/DDBJ databases">
        <authorList>
            <person name="de Groot N.N."/>
        </authorList>
    </citation>
    <scope>NUCLEOTIDE SEQUENCE [LARGE SCALE GENOMIC DNA]</scope>
    <source>
        <strain evidence="3 4">DSM 17073</strain>
    </source>
</reference>
<dbReference type="OrthoDB" id="9796171at2"/>
<dbReference type="EMBL" id="BJWI01000058">
    <property type="protein sequence ID" value="GEM02763.1"/>
    <property type="molecule type" value="Genomic_DNA"/>
</dbReference>
<evidence type="ECO:0000313" key="3">
    <source>
        <dbReference type="EMBL" id="SFP66234.1"/>
    </source>
</evidence>
<dbReference type="InterPro" id="IPR039143">
    <property type="entry name" value="GNPNAT1-like"/>
</dbReference>
<dbReference type="AlphaFoldDB" id="A0A1I5S6C3"/>
<dbReference type="CDD" id="cd04301">
    <property type="entry name" value="NAT_SF"/>
    <property type="match status" value="1"/>
</dbReference>
<evidence type="ECO:0000259" key="1">
    <source>
        <dbReference type="PROSITE" id="PS51186"/>
    </source>
</evidence>
<reference evidence="2 5" key="2">
    <citation type="submission" date="2019-07" db="EMBL/GenBank/DDBJ databases">
        <title>Whole genome shotgun sequence of Halolactibacillus halophilus NBRC 100868.</title>
        <authorList>
            <person name="Hosoyama A."/>
            <person name="Uohara A."/>
            <person name="Ohji S."/>
            <person name="Ichikawa N."/>
        </authorList>
    </citation>
    <scope>NUCLEOTIDE SEQUENCE [LARGE SCALE GENOMIC DNA]</scope>
    <source>
        <strain evidence="2 5">NBRC 100868</strain>
    </source>
</reference>
<keyword evidence="3" id="KW-0808">Transferase</keyword>
<sequence length="140" mass="15868">MNILKATTNQQKQDAYAVRYDVFVKEQGVDPLIEQDALDEVATHVIGYIHDQPVACLRFTPTQHKGKIQRMAVLKPYRGQQLGKKLMLQTELFMKQAGLTISKLHAQKQAAGFYEQLGYVVTSDEFFEANIAHVAMEKTL</sequence>
<dbReference type="PROSITE" id="PS51186">
    <property type="entry name" value="GNAT"/>
    <property type="match status" value="1"/>
</dbReference>
<dbReference type="Proteomes" id="UP000321547">
    <property type="component" value="Unassembled WGS sequence"/>
</dbReference>
<keyword evidence="5" id="KW-1185">Reference proteome</keyword>
<dbReference type="GO" id="GO:0004343">
    <property type="term" value="F:glucosamine 6-phosphate N-acetyltransferase activity"/>
    <property type="evidence" value="ECO:0007669"/>
    <property type="project" value="TreeGrafter"/>
</dbReference>
<name>A0A1I5S6C3_9BACI</name>
<protein>
    <submittedName>
        <fullName evidence="3">Predicted N-acyltransferase, GNAT family</fullName>
    </submittedName>
</protein>
<dbReference type="SUPFAM" id="SSF55729">
    <property type="entry name" value="Acyl-CoA N-acyltransferases (Nat)"/>
    <property type="match status" value="1"/>
</dbReference>
<feature type="domain" description="N-acetyltransferase" evidence="1">
    <location>
        <begin position="1"/>
        <end position="140"/>
    </location>
</feature>
<dbReference type="PANTHER" id="PTHR13355:SF11">
    <property type="entry name" value="GLUCOSAMINE 6-PHOSPHATE N-ACETYLTRANSFERASE"/>
    <property type="match status" value="1"/>
</dbReference>
<dbReference type="Gene3D" id="3.40.630.30">
    <property type="match status" value="1"/>
</dbReference>
<dbReference type="InterPro" id="IPR000182">
    <property type="entry name" value="GNAT_dom"/>
</dbReference>
<accession>A0A1I5S6C3</accession>
<dbReference type="Pfam" id="PF13673">
    <property type="entry name" value="Acetyltransf_10"/>
    <property type="match status" value="1"/>
</dbReference>
<dbReference type="STRING" id="306540.SAMN05421839_13935"/>
<dbReference type="InterPro" id="IPR016181">
    <property type="entry name" value="Acyl_CoA_acyltransferase"/>
</dbReference>
<proteinExistence type="predicted"/>
<evidence type="ECO:0000313" key="2">
    <source>
        <dbReference type="EMBL" id="GEM02763.1"/>
    </source>
</evidence>